<reference evidence="3 4" key="1">
    <citation type="journal article" date="2024" name="Nat. Commun.">
        <title>Phylogenomics reveals the evolutionary origins of lichenization in chlorophyte algae.</title>
        <authorList>
            <person name="Puginier C."/>
            <person name="Libourel C."/>
            <person name="Otte J."/>
            <person name="Skaloud P."/>
            <person name="Haon M."/>
            <person name="Grisel S."/>
            <person name="Petersen M."/>
            <person name="Berrin J.G."/>
            <person name="Delaux P.M."/>
            <person name="Dal Grande F."/>
            <person name="Keller J."/>
        </authorList>
    </citation>
    <scope>NUCLEOTIDE SEQUENCE [LARGE SCALE GENOMIC DNA]</scope>
    <source>
        <strain evidence="3 4">SAG 2043</strain>
    </source>
</reference>
<feature type="region of interest" description="Disordered" evidence="1">
    <location>
        <begin position="1"/>
        <end position="33"/>
    </location>
</feature>
<accession>A0AAW1QF50</accession>
<feature type="region of interest" description="Disordered" evidence="1">
    <location>
        <begin position="53"/>
        <end position="221"/>
    </location>
</feature>
<sequence length="540" mass="58130">MLTAASGHEDERSAAFTPPQLPRRDSGSRQASVLRRASERLKLAMAAQEELLQAEPRAANGEGAVDGSMLGGHRRTRSGQLRDAELAGVEPSGNSASTTNSFHTAASSQAREGALGGAGDAFSPYSGTPSSHVRNISGESLSGFSECNTPARGLPNGLPMALDRDSGSDTPSRLAHASGPEPASTAAPAERPPAVSERGETVFPEAGPSNRPGTFQRPSVKSNVRSMSFRTVMRSASENDARHMGSSTPANALQVMQSYFETEVPQPGEEYEFCPDPGLQPVHYYRPKVLESLSSEYVHRTAVAAAEAEAAEGLRHWTVAALCRSLSLENILMLITGALLERQMVFFCPNIGVLSTTVLSLVPLLRPFAWQSLLLPVLPASMLAFLEAPVPFILGVQYKTGEVASRCGSLIRVNIYKDKIKNAASLPALPNHHALLASLAPSYWQLNSVGRDKARTRPIYAISEAQRQAAEVFLKAMEAYLSGLCSNLKLHTITDVQTTDRVSLLLKDSFIDSFSAKDRPFIRQFAETQMFSVYSDSVIT</sequence>
<feature type="compositionally biased region" description="Polar residues" evidence="1">
    <location>
        <begin position="211"/>
        <end position="221"/>
    </location>
</feature>
<comment type="caution">
    <text evidence="3">The sequence shown here is derived from an EMBL/GenBank/DDBJ whole genome shotgun (WGS) entry which is preliminary data.</text>
</comment>
<organism evidence="3 4">
    <name type="scientific">[Myrmecia] bisecta</name>
    <dbReference type="NCBI Taxonomy" id="41462"/>
    <lineage>
        <taxon>Eukaryota</taxon>
        <taxon>Viridiplantae</taxon>
        <taxon>Chlorophyta</taxon>
        <taxon>core chlorophytes</taxon>
        <taxon>Trebouxiophyceae</taxon>
        <taxon>Trebouxiales</taxon>
        <taxon>Trebouxiaceae</taxon>
        <taxon>Myrmecia</taxon>
    </lineage>
</organism>
<gene>
    <name evidence="3" type="ORF">WJX72_005418</name>
</gene>
<proteinExistence type="predicted"/>
<dbReference type="Pfam" id="PF02141">
    <property type="entry name" value="DENN"/>
    <property type="match status" value="1"/>
</dbReference>
<dbReference type="EMBL" id="JALJOR010000003">
    <property type="protein sequence ID" value="KAK9820042.1"/>
    <property type="molecule type" value="Genomic_DNA"/>
</dbReference>
<dbReference type="Gene3D" id="3.40.50.11500">
    <property type="match status" value="1"/>
</dbReference>
<dbReference type="PANTHER" id="PTHR15288">
    <property type="entry name" value="DENN DOMAIN-CONTAINING PROTEIN 2"/>
    <property type="match status" value="1"/>
</dbReference>
<feature type="compositionally biased region" description="Polar residues" evidence="1">
    <location>
        <begin position="92"/>
        <end position="110"/>
    </location>
</feature>
<dbReference type="Proteomes" id="UP001489004">
    <property type="component" value="Unassembled WGS sequence"/>
</dbReference>
<feature type="compositionally biased region" description="Polar residues" evidence="1">
    <location>
        <begin position="125"/>
        <end position="148"/>
    </location>
</feature>
<dbReference type="InterPro" id="IPR037516">
    <property type="entry name" value="Tripartite_DENN"/>
</dbReference>
<dbReference type="AlphaFoldDB" id="A0AAW1QF50"/>
<keyword evidence="4" id="KW-1185">Reference proteome</keyword>
<dbReference type="InterPro" id="IPR051942">
    <property type="entry name" value="DENN_domain_containing_2"/>
</dbReference>
<dbReference type="PROSITE" id="PS50211">
    <property type="entry name" value="DENN"/>
    <property type="match status" value="1"/>
</dbReference>
<evidence type="ECO:0000256" key="1">
    <source>
        <dbReference type="SAM" id="MobiDB-lite"/>
    </source>
</evidence>
<feature type="domain" description="UDENN" evidence="2">
    <location>
        <begin position="155"/>
        <end position="540"/>
    </location>
</feature>
<evidence type="ECO:0000313" key="3">
    <source>
        <dbReference type="EMBL" id="KAK9820042.1"/>
    </source>
</evidence>
<dbReference type="InterPro" id="IPR001194">
    <property type="entry name" value="cDENN_dom"/>
</dbReference>
<protein>
    <recommendedName>
        <fullName evidence="2">UDENN domain-containing protein</fullName>
    </recommendedName>
</protein>
<dbReference type="SMART" id="SM00799">
    <property type="entry name" value="DENN"/>
    <property type="match status" value="1"/>
</dbReference>
<dbReference type="PANTHER" id="PTHR15288:SF0">
    <property type="entry name" value="UDENN DOMAIN-CONTAINING PROTEIN"/>
    <property type="match status" value="1"/>
</dbReference>
<evidence type="ECO:0000259" key="2">
    <source>
        <dbReference type="PROSITE" id="PS50211"/>
    </source>
</evidence>
<name>A0AAW1QF50_9CHLO</name>
<dbReference type="InterPro" id="IPR043153">
    <property type="entry name" value="DENN_C"/>
</dbReference>
<evidence type="ECO:0000313" key="4">
    <source>
        <dbReference type="Proteomes" id="UP001489004"/>
    </source>
</evidence>